<dbReference type="Proteomes" id="UP000281553">
    <property type="component" value="Unassembled WGS sequence"/>
</dbReference>
<keyword evidence="2" id="KW-1185">Reference proteome</keyword>
<organism evidence="1 2">
    <name type="scientific">Dibothriocephalus latus</name>
    <name type="common">Fish tapeworm</name>
    <name type="synonym">Diphyllobothrium latum</name>
    <dbReference type="NCBI Taxonomy" id="60516"/>
    <lineage>
        <taxon>Eukaryota</taxon>
        <taxon>Metazoa</taxon>
        <taxon>Spiralia</taxon>
        <taxon>Lophotrochozoa</taxon>
        <taxon>Platyhelminthes</taxon>
        <taxon>Cestoda</taxon>
        <taxon>Eucestoda</taxon>
        <taxon>Diphyllobothriidea</taxon>
        <taxon>Diphyllobothriidae</taxon>
        <taxon>Dibothriocephalus</taxon>
    </lineage>
</organism>
<sequence length="47" mass="5330">MPVSYLPETPNGEKLKSKLAVRTAPAIVQRDPDHHFTLPGLLNRHFH</sequence>
<name>A0A3P7LLT9_DIBLA</name>
<evidence type="ECO:0000313" key="1">
    <source>
        <dbReference type="EMBL" id="VDN12657.1"/>
    </source>
</evidence>
<reference evidence="1 2" key="1">
    <citation type="submission" date="2018-11" db="EMBL/GenBank/DDBJ databases">
        <authorList>
            <consortium name="Pathogen Informatics"/>
        </authorList>
    </citation>
    <scope>NUCLEOTIDE SEQUENCE [LARGE SCALE GENOMIC DNA]</scope>
</reference>
<dbReference type="AlphaFoldDB" id="A0A3P7LLT9"/>
<gene>
    <name evidence="1" type="ORF">DILT_LOCUS8488</name>
</gene>
<accession>A0A3P7LLT9</accession>
<protein>
    <submittedName>
        <fullName evidence="1">Uncharacterized protein</fullName>
    </submittedName>
</protein>
<proteinExistence type="predicted"/>
<evidence type="ECO:0000313" key="2">
    <source>
        <dbReference type="Proteomes" id="UP000281553"/>
    </source>
</evidence>
<dbReference type="EMBL" id="UYRU01054445">
    <property type="protein sequence ID" value="VDN12657.1"/>
    <property type="molecule type" value="Genomic_DNA"/>
</dbReference>